<dbReference type="HOGENOM" id="CLU_1955408_0_0_12"/>
<dbReference type="AlphaFoldDB" id="J9UTJ6"/>
<proteinExistence type="predicted"/>
<dbReference type="RefSeq" id="WP_014935906.1">
    <property type="nucleotide sequence ID" value="NC_018607.1"/>
</dbReference>
<dbReference type="PATRIC" id="fig|1133568.3.peg.1235"/>
<reference evidence="1 2" key="1">
    <citation type="journal article" date="2012" name="BMC Genomics">
        <title>Comparative genomics of Brachyspira pilosicoli strains: genome rearrangements, reductions and correlation of genetic compliment with phenotypic diversity.</title>
        <authorList>
            <person name="Mappley L.J."/>
            <person name="Black M.L."/>
            <person name="Abuoun M."/>
            <person name="Darby A.C."/>
            <person name="Woodward M.J."/>
            <person name="Parkhill J."/>
            <person name="Turner A.K."/>
            <person name="Bellgard M.I."/>
            <person name="La T."/>
            <person name="Phillips N.D."/>
            <person name="La Ragione R.M."/>
            <person name="Hampson D.J."/>
        </authorList>
    </citation>
    <scope>NUCLEOTIDE SEQUENCE [LARGE SCALE GENOMIC DNA]</scope>
    <source>
        <strain evidence="1">B2904</strain>
    </source>
</reference>
<evidence type="ECO:0000313" key="2">
    <source>
        <dbReference type="Proteomes" id="UP000007346"/>
    </source>
</evidence>
<dbReference type="KEGG" id="bpj:B2904_orf1235"/>
<organism evidence="1 2">
    <name type="scientific">Brachyspira pilosicoli B2904</name>
    <dbReference type="NCBI Taxonomy" id="1133568"/>
    <lineage>
        <taxon>Bacteria</taxon>
        <taxon>Pseudomonadati</taxon>
        <taxon>Spirochaetota</taxon>
        <taxon>Spirochaetia</taxon>
        <taxon>Brachyspirales</taxon>
        <taxon>Brachyspiraceae</taxon>
        <taxon>Brachyspira</taxon>
    </lineage>
</organism>
<dbReference type="PROSITE" id="PS51257">
    <property type="entry name" value="PROKAR_LIPOPROTEIN"/>
    <property type="match status" value="1"/>
</dbReference>
<evidence type="ECO:0008006" key="3">
    <source>
        <dbReference type="Google" id="ProtNLM"/>
    </source>
</evidence>
<sequence>MKKILLIILSIMFVILSCKSPSIPIEKSGVFTSAKVFNANSYLSVSFDGRGFKLFYSDKDGNPTGKENTVTESDIKGEDPNYTFSTGVMTGTLQFLSDKIVKVTVTFNEGATRLPDVLCYKKN</sequence>
<dbReference type="EMBL" id="CP003490">
    <property type="protein sequence ID" value="AFR70574.1"/>
    <property type="molecule type" value="Genomic_DNA"/>
</dbReference>
<protein>
    <recommendedName>
        <fullName evidence="3">Lipoprotein</fullName>
    </recommendedName>
</protein>
<dbReference type="Proteomes" id="UP000007346">
    <property type="component" value="Chromosome"/>
</dbReference>
<gene>
    <name evidence="1" type="ORF">B2904_orf1235</name>
</gene>
<evidence type="ECO:0000313" key="1">
    <source>
        <dbReference type="EMBL" id="AFR70574.1"/>
    </source>
</evidence>
<name>J9UTJ6_BRAPL</name>
<accession>J9UTJ6</accession>